<organism evidence="2 3">
    <name type="scientific">Saccharibacillus brassicae</name>
    <dbReference type="NCBI Taxonomy" id="2583377"/>
    <lineage>
        <taxon>Bacteria</taxon>
        <taxon>Bacillati</taxon>
        <taxon>Bacillota</taxon>
        <taxon>Bacilli</taxon>
        <taxon>Bacillales</taxon>
        <taxon>Paenibacillaceae</taxon>
        <taxon>Saccharibacillus</taxon>
    </lineage>
</organism>
<protein>
    <submittedName>
        <fullName evidence="2">Sugar phosphate isomerase/epimerase</fullName>
    </submittedName>
</protein>
<dbReference type="GO" id="GO:0016853">
    <property type="term" value="F:isomerase activity"/>
    <property type="evidence" value="ECO:0007669"/>
    <property type="project" value="UniProtKB-KW"/>
</dbReference>
<dbReference type="PANTHER" id="PTHR12110">
    <property type="entry name" value="HYDROXYPYRUVATE ISOMERASE"/>
    <property type="match status" value="1"/>
</dbReference>
<proteinExistence type="predicted"/>
<dbReference type="AlphaFoldDB" id="A0A4Y6UTA4"/>
<name>A0A4Y6UTA4_SACBS</name>
<dbReference type="EMBL" id="CP041217">
    <property type="protein sequence ID" value="QDH19808.1"/>
    <property type="molecule type" value="Genomic_DNA"/>
</dbReference>
<dbReference type="Pfam" id="PF01261">
    <property type="entry name" value="AP_endonuc_2"/>
    <property type="match status" value="1"/>
</dbReference>
<keyword evidence="2" id="KW-0413">Isomerase</keyword>
<dbReference type="InterPro" id="IPR013022">
    <property type="entry name" value="Xyl_isomerase-like_TIM-brl"/>
</dbReference>
<dbReference type="InterPro" id="IPR036237">
    <property type="entry name" value="Xyl_isomerase-like_sf"/>
</dbReference>
<dbReference type="Proteomes" id="UP000316968">
    <property type="component" value="Chromosome"/>
</dbReference>
<gene>
    <name evidence="2" type="ORF">FFV09_02350</name>
</gene>
<keyword evidence="3" id="KW-1185">Reference proteome</keyword>
<sequence>MIQLLGGKLMKFSFCTIAWRHRTLKLDDMAYIISLLGYEGIEIWSKHLFEYQAALPALKKLLNHSKLQVPMITPYFDFTSSKKKWRDSVLEAETFIHLANEIDCRIIRCFTGRVGSEFATQREWENGVEGIQVIADKAAEFNIKIAIETHVNTLADRIESIQKLLKDVNRPNVGLVLDFYNLYENEKGMDPLLVIEKLYEHTIHVHAKNAEANLGLITPFNYVMEKDRAILGIRNLADGDLDYRAILNELNRRGYQGYVSIECFEVNRNPIRVAIDEIKFLREIKQPDFQPLG</sequence>
<dbReference type="SUPFAM" id="SSF51658">
    <property type="entry name" value="Xylose isomerase-like"/>
    <property type="match status" value="1"/>
</dbReference>
<evidence type="ECO:0000313" key="2">
    <source>
        <dbReference type="EMBL" id="QDH19808.1"/>
    </source>
</evidence>
<dbReference type="InterPro" id="IPR050312">
    <property type="entry name" value="IolE/XylAMocC-like"/>
</dbReference>
<evidence type="ECO:0000313" key="3">
    <source>
        <dbReference type="Proteomes" id="UP000316968"/>
    </source>
</evidence>
<feature type="domain" description="Xylose isomerase-like TIM barrel" evidence="1">
    <location>
        <begin position="36"/>
        <end position="283"/>
    </location>
</feature>
<evidence type="ECO:0000259" key="1">
    <source>
        <dbReference type="Pfam" id="PF01261"/>
    </source>
</evidence>
<dbReference type="OrthoDB" id="9815124at2"/>
<dbReference type="KEGG" id="saca:FFV09_02350"/>
<reference evidence="2 3" key="1">
    <citation type="submission" date="2019-06" db="EMBL/GenBank/DDBJ databases">
        <title>Saccharibacillus brassicae sp. nov., an endophytic bacterium isolated from Chinese cabbage seeds (Brassica pekinensis).</title>
        <authorList>
            <person name="Jiang L."/>
            <person name="Lee J."/>
            <person name="Kim S.W."/>
        </authorList>
    </citation>
    <scope>NUCLEOTIDE SEQUENCE [LARGE SCALE GENOMIC DNA]</scope>
    <source>
        <strain evidence="3">KCTC 43072 / ATSA2</strain>
    </source>
</reference>
<dbReference type="Gene3D" id="3.20.20.150">
    <property type="entry name" value="Divalent-metal-dependent TIM barrel enzymes"/>
    <property type="match status" value="1"/>
</dbReference>
<accession>A0A4Y6UTA4</accession>